<keyword evidence="1" id="KW-0479">Metal-binding</keyword>
<dbReference type="InterPro" id="IPR004331">
    <property type="entry name" value="SPX_dom"/>
</dbReference>
<dbReference type="InterPro" id="IPR001841">
    <property type="entry name" value="Znf_RING"/>
</dbReference>
<dbReference type="InterPro" id="IPR013083">
    <property type="entry name" value="Znf_RING/FYVE/PHD"/>
</dbReference>
<evidence type="ECO:0000313" key="9">
    <source>
        <dbReference type="Proteomes" id="UP000254866"/>
    </source>
</evidence>
<dbReference type="STRING" id="2656787.A0A370TDC2"/>
<dbReference type="RefSeq" id="XP_031866192.1">
    <property type="nucleotide sequence ID" value="XM_032017549.1"/>
</dbReference>
<evidence type="ECO:0000259" key="6">
    <source>
        <dbReference type="PROSITE" id="PS50089"/>
    </source>
</evidence>
<dbReference type="EMBL" id="NPIC01000010">
    <property type="protein sequence ID" value="RDL32470.1"/>
    <property type="molecule type" value="Genomic_DNA"/>
</dbReference>
<keyword evidence="2 4" id="KW-0863">Zinc-finger</keyword>
<dbReference type="SMART" id="SM00184">
    <property type="entry name" value="RING"/>
    <property type="match status" value="1"/>
</dbReference>
<evidence type="ECO:0000256" key="1">
    <source>
        <dbReference type="ARBA" id="ARBA00022723"/>
    </source>
</evidence>
<evidence type="ECO:0000313" key="8">
    <source>
        <dbReference type="EMBL" id="RDL32470.1"/>
    </source>
</evidence>
<dbReference type="GeneID" id="43601775"/>
<proteinExistence type="predicted"/>
<dbReference type="AlphaFoldDB" id="A0A370TDC2"/>
<dbReference type="PROSITE" id="PS51382">
    <property type="entry name" value="SPX"/>
    <property type="match status" value="1"/>
</dbReference>
<dbReference type="OrthoDB" id="5588846at2759"/>
<protein>
    <submittedName>
        <fullName evidence="8">RING protein</fullName>
    </submittedName>
</protein>
<dbReference type="Pfam" id="PF03105">
    <property type="entry name" value="SPX"/>
    <property type="match status" value="1"/>
</dbReference>
<dbReference type="InterPro" id="IPR017907">
    <property type="entry name" value="Znf_RING_CS"/>
</dbReference>
<evidence type="ECO:0000256" key="2">
    <source>
        <dbReference type="ARBA" id="ARBA00022771"/>
    </source>
</evidence>
<organism evidence="8 9">
    <name type="scientific">Venustampulla echinocandica</name>
    <dbReference type="NCBI Taxonomy" id="2656787"/>
    <lineage>
        <taxon>Eukaryota</taxon>
        <taxon>Fungi</taxon>
        <taxon>Dikarya</taxon>
        <taxon>Ascomycota</taxon>
        <taxon>Pezizomycotina</taxon>
        <taxon>Leotiomycetes</taxon>
        <taxon>Helotiales</taxon>
        <taxon>Pleuroascaceae</taxon>
        <taxon>Venustampulla</taxon>
    </lineage>
</organism>
<dbReference type="PROSITE" id="PS00518">
    <property type="entry name" value="ZF_RING_1"/>
    <property type="match status" value="1"/>
</dbReference>
<feature type="compositionally biased region" description="Basic and acidic residues" evidence="5">
    <location>
        <begin position="452"/>
        <end position="471"/>
    </location>
</feature>
<keyword evidence="3" id="KW-0862">Zinc</keyword>
<gene>
    <name evidence="8" type="ORF">BP5553_08926</name>
</gene>
<feature type="domain" description="SPX" evidence="7">
    <location>
        <begin position="1"/>
        <end position="325"/>
    </location>
</feature>
<dbReference type="InterPro" id="IPR018957">
    <property type="entry name" value="Znf_C3HC4_RING-type"/>
</dbReference>
<dbReference type="Proteomes" id="UP000254866">
    <property type="component" value="Unassembled WGS sequence"/>
</dbReference>
<reference evidence="8 9" key="1">
    <citation type="journal article" date="2018" name="IMA Fungus">
        <title>IMA Genome-F 9: Draft genome sequence of Annulohypoxylon stygium, Aspergillus mulundensis, Berkeleyomyces basicola (syn. Thielaviopsis basicola), Ceratocystis smalleyi, two Cercospora beticola strains, Coleophoma cylindrospora, Fusarium fracticaudum, Phialophora cf. hyalina, and Morchella septimelata.</title>
        <authorList>
            <person name="Wingfield B.D."/>
            <person name="Bills G.F."/>
            <person name="Dong Y."/>
            <person name="Huang W."/>
            <person name="Nel W.J."/>
            <person name="Swalarsk-Parry B.S."/>
            <person name="Vaghefi N."/>
            <person name="Wilken P.M."/>
            <person name="An Z."/>
            <person name="de Beer Z.W."/>
            <person name="De Vos L."/>
            <person name="Chen L."/>
            <person name="Duong T.A."/>
            <person name="Gao Y."/>
            <person name="Hammerbacher A."/>
            <person name="Kikkert J.R."/>
            <person name="Li Y."/>
            <person name="Li H."/>
            <person name="Li K."/>
            <person name="Li Q."/>
            <person name="Liu X."/>
            <person name="Ma X."/>
            <person name="Naidoo K."/>
            <person name="Pethybridge S.J."/>
            <person name="Sun J."/>
            <person name="Steenkamp E.T."/>
            <person name="van der Nest M.A."/>
            <person name="van Wyk S."/>
            <person name="Wingfield M.J."/>
            <person name="Xiong C."/>
            <person name="Yue Q."/>
            <person name="Zhang X."/>
        </authorList>
    </citation>
    <scope>NUCLEOTIDE SEQUENCE [LARGE SCALE GENOMIC DNA]</scope>
    <source>
        <strain evidence="8 9">BP 5553</strain>
    </source>
</reference>
<dbReference type="PANTHER" id="PTHR23327">
    <property type="entry name" value="RING FINGER PROTEIN 127"/>
    <property type="match status" value="1"/>
</dbReference>
<evidence type="ECO:0000256" key="4">
    <source>
        <dbReference type="PROSITE-ProRule" id="PRU00175"/>
    </source>
</evidence>
<dbReference type="SUPFAM" id="SSF57850">
    <property type="entry name" value="RING/U-box"/>
    <property type="match status" value="1"/>
</dbReference>
<evidence type="ECO:0000256" key="5">
    <source>
        <dbReference type="SAM" id="MobiDB-lite"/>
    </source>
</evidence>
<dbReference type="PROSITE" id="PS50089">
    <property type="entry name" value="ZF_RING_2"/>
    <property type="match status" value="1"/>
</dbReference>
<dbReference type="Pfam" id="PF00097">
    <property type="entry name" value="zf-C3HC4"/>
    <property type="match status" value="1"/>
</dbReference>
<name>A0A370TDC2_9HELO</name>
<evidence type="ECO:0000259" key="7">
    <source>
        <dbReference type="PROSITE" id="PS51382"/>
    </source>
</evidence>
<comment type="caution">
    <text evidence="8">The sequence shown here is derived from an EMBL/GenBank/DDBJ whole genome shotgun (WGS) entry which is preliminary data.</text>
</comment>
<dbReference type="GO" id="GO:0008270">
    <property type="term" value="F:zinc ion binding"/>
    <property type="evidence" value="ECO:0007669"/>
    <property type="project" value="UniProtKB-KW"/>
</dbReference>
<keyword evidence="9" id="KW-1185">Reference proteome</keyword>
<feature type="region of interest" description="Disordered" evidence="5">
    <location>
        <begin position="452"/>
        <end position="477"/>
    </location>
</feature>
<feature type="domain" description="RING-type" evidence="6">
    <location>
        <begin position="379"/>
        <end position="418"/>
    </location>
</feature>
<dbReference type="PANTHER" id="PTHR23327:SF51">
    <property type="entry name" value="TRANSCRIPTIONAL REGULATOR OF YEAST FORM ADHERENCE 3"/>
    <property type="match status" value="1"/>
</dbReference>
<accession>A0A370TDC2</accession>
<evidence type="ECO:0000256" key="3">
    <source>
        <dbReference type="ARBA" id="ARBA00022833"/>
    </source>
</evidence>
<sequence>MKFAHEFKAALIREGYPPHWVESAVPYGALKKIIKKVTSELESLGLDSATLARLVPEHNAGSSPSTSPSGRGSSIAFQYDFSGDDQAFEPKLTLFVKNGVAVDATLSPDTRRYLETLVQQQRNGCGACHGYPPCTQSSATENNSALAAESQISADEPVIQRIEVPLTFDAEFFKTLQSEVATLGDLQAGEQTALADEIVALSKDLASVTKPSRFSKTDLYRWRELFDIYLQAMVFFSTHERDHGTRDSKAATKQLEWFQNEVVRRRIVESFKLPASRQALERFVNINITLLRNIKFQEINRTAVNKILKSECPSLPGSHWLTLALGKEFDKRTRLGATRKFPELIYSRSTMSETMAKAVCSQLTQDLVKTVPQIDDYLCPICFTIAWRPVRMKCHHILCISCAVTLQRKRERFCPLCRGDVVLAADADNIDPTLEKFLEKYFPKEAREKRVAVETERGREQFGDSYKHPSEQKCSVM</sequence>
<dbReference type="Gene3D" id="3.30.40.10">
    <property type="entry name" value="Zinc/RING finger domain, C3HC4 (zinc finger)"/>
    <property type="match status" value="1"/>
</dbReference>